<dbReference type="Pfam" id="PF01613">
    <property type="entry name" value="Flavin_Reduct"/>
    <property type="match status" value="1"/>
</dbReference>
<dbReference type="EMBL" id="DF384213">
    <property type="protein sequence ID" value="GAE01644.1"/>
    <property type="molecule type" value="Genomic_DNA"/>
</dbReference>
<reference evidence="3" key="1">
    <citation type="submission" date="2013-10" db="EMBL/GenBank/DDBJ databases">
        <title>Draft genome sequence of Clostridium botulinum type B strain Osaka05.</title>
        <authorList>
            <person name="Sakaguchi Y."/>
            <person name="Hosomi K."/>
            <person name="Uchiyama J."/>
            <person name="Ogura Y."/>
            <person name="Sakaguchi M."/>
            <person name="Kohda T."/>
            <person name="Mukamoto M."/>
            <person name="Misawa N."/>
            <person name="Matsuzaki S."/>
            <person name="Hayashi T."/>
            <person name="Kozaki S."/>
        </authorList>
    </citation>
    <scope>NUCLEOTIDE SEQUENCE</scope>
    <source>
        <strain evidence="3">Osaka05</strain>
    </source>
</reference>
<organism evidence="3">
    <name type="scientific">Clostridium botulinum B str. Osaka05</name>
    <dbReference type="NCBI Taxonomy" id="1407017"/>
    <lineage>
        <taxon>Bacteria</taxon>
        <taxon>Bacillati</taxon>
        <taxon>Bacillota</taxon>
        <taxon>Clostridia</taxon>
        <taxon>Eubacteriales</taxon>
        <taxon>Clostridiaceae</taxon>
        <taxon>Clostridium</taxon>
    </lineage>
</organism>
<evidence type="ECO:0000259" key="2">
    <source>
        <dbReference type="Pfam" id="PF01613"/>
    </source>
</evidence>
<dbReference type="SUPFAM" id="SSF50475">
    <property type="entry name" value="FMN-binding split barrel"/>
    <property type="match status" value="1"/>
</dbReference>
<comment type="similarity">
    <text evidence="1">Belongs to the flavoredoxin family.</text>
</comment>
<dbReference type="InterPro" id="IPR052174">
    <property type="entry name" value="Flavoredoxin"/>
</dbReference>
<dbReference type="AlphaFoldDB" id="A0A0S6U4X1"/>
<dbReference type="Gene3D" id="2.30.110.10">
    <property type="entry name" value="Electron Transport, Fmn-binding Protein, Chain A"/>
    <property type="match status" value="1"/>
</dbReference>
<accession>A0A0S6U4X1</accession>
<proteinExistence type="inferred from homology"/>
<dbReference type="Proteomes" id="UP000054164">
    <property type="component" value="Unassembled WGS sequence"/>
</dbReference>
<dbReference type="RefSeq" id="WP_030034278.1">
    <property type="nucleotide sequence ID" value="NZ_DF384213.1"/>
</dbReference>
<dbReference type="GO" id="GO:0016646">
    <property type="term" value="F:oxidoreductase activity, acting on the CH-NH group of donors, NAD or NADP as acceptor"/>
    <property type="evidence" value="ECO:0007669"/>
    <property type="project" value="UniProtKB-ARBA"/>
</dbReference>
<evidence type="ECO:0000256" key="1">
    <source>
        <dbReference type="ARBA" id="ARBA00038054"/>
    </source>
</evidence>
<gene>
    <name evidence="3" type="ORF">CBO05C_1334</name>
</gene>
<dbReference type="PANTHER" id="PTHR43567">
    <property type="entry name" value="FLAVOREDOXIN-RELATED-RELATED"/>
    <property type="match status" value="1"/>
</dbReference>
<name>A0A0S6U4X1_CLOBO</name>
<protein>
    <submittedName>
        <fullName evidence="3">Flavoredoxin</fullName>
    </submittedName>
</protein>
<evidence type="ECO:0000313" key="3">
    <source>
        <dbReference type="EMBL" id="GAE01644.1"/>
    </source>
</evidence>
<dbReference type="HOGENOM" id="CLU_102849_0_0_9"/>
<sequence>MSVNFTLNLKESMEHLHKKGAFLTGSVNGKVNTMTISWGNIGFQWRKPVFIALVRESRYTKEFIDKSNEFTVTIPFDDTMKEALAFCGSKSGKEFDKIKECNLKLRDGDKVDTPVIQGNGMHYECKVIYKQPLDLKAMDKELVDTFYNDGNNHVLYYGEILNCYKL</sequence>
<dbReference type="InterPro" id="IPR012349">
    <property type="entry name" value="Split_barrel_FMN-bd"/>
</dbReference>
<feature type="domain" description="Flavin reductase like" evidence="2">
    <location>
        <begin position="22"/>
        <end position="163"/>
    </location>
</feature>
<dbReference type="InterPro" id="IPR002563">
    <property type="entry name" value="Flavin_Rdtase-like_dom"/>
</dbReference>
<dbReference type="GO" id="GO:0010181">
    <property type="term" value="F:FMN binding"/>
    <property type="evidence" value="ECO:0007669"/>
    <property type="project" value="InterPro"/>
</dbReference>
<dbReference type="PANTHER" id="PTHR43567:SF5">
    <property type="entry name" value="HYPOTHETICAL CYTOSOLIC PROTEIN"/>
    <property type="match status" value="1"/>
</dbReference>